<dbReference type="InterPro" id="IPR007065">
    <property type="entry name" value="HPP"/>
</dbReference>
<dbReference type="KEGG" id="prr:AT705_02890"/>
<reference evidence="3 4" key="1">
    <citation type="submission" date="2015-12" db="EMBL/GenBank/DDBJ databases">
        <title>Complete genome sequence of Pseudoalteromonas rubra SCSIO 6842, harboring a conjugative plasmid.</title>
        <authorList>
            <person name="Li B."/>
            <person name="Wang X."/>
        </authorList>
    </citation>
    <scope>NUCLEOTIDE SEQUENCE [LARGE SCALE GENOMIC DNA]</scope>
    <source>
        <strain evidence="3 4">SCSIO 6842</strain>
    </source>
</reference>
<evidence type="ECO:0000256" key="1">
    <source>
        <dbReference type="SAM" id="Phobius"/>
    </source>
</evidence>
<feature type="transmembrane region" description="Helical" evidence="1">
    <location>
        <begin position="31"/>
        <end position="48"/>
    </location>
</feature>
<feature type="transmembrane region" description="Helical" evidence="1">
    <location>
        <begin position="6"/>
        <end position="24"/>
    </location>
</feature>
<dbReference type="Pfam" id="PF04982">
    <property type="entry name" value="TM_HPP"/>
    <property type="match status" value="1"/>
</dbReference>
<dbReference type="PANTHER" id="PTHR33741">
    <property type="entry name" value="TRANSMEMBRANE PROTEIN DDB_G0269096-RELATED"/>
    <property type="match status" value="1"/>
</dbReference>
<accession>A0A0U2Z2I5</accession>
<evidence type="ECO:0000313" key="3">
    <source>
        <dbReference type="EMBL" id="ALU41969.1"/>
    </source>
</evidence>
<evidence type="ECO:0000259" key="2">
    <source>
        <dbReference type="Pfam" id="PF04982"/>
    </source>
</evidence>
<proteinExistence type="predicted"/>
<dbReference type="AlphaFoldDB" id="A0A0U2Z2I5"/>
<keyword evidence="1" id="KW-1133">Transmembrane helix</keyword>
<sequence>MSNWTVSLSAGLGSMLAITILGLLGPDEHEYWLLMAAFGASCVLIFALPDSPLAKTRNVIAGHCLTALVGVMFFAFLPVNAVTLGLATGLAVSLMVLTKTLHPPAGANPLFIMLSGQGWTFLLFPVLTGAVCLVILARSYHLICARWSKPPFKKRNHRTYGKSKW</sequence>
<protein>
    <recommendedName>
        <fullName evidence="2">HPP transmembrane region domain-containing protein</fullName>
    </recommendedName>
</protein>
<feature type="domain" description="HPP transmembrane region" evidence="2">
    <location>
        <begin position="3"/>
        <end position="143"/>
    </location>
</feature>
<gene>
    <name evidence="3" type="ORF">AT705_02890</name>
</gene>
<name>A0A0U2Z2I5_9GAMM</name>
<dbReference type="EMBL" id="CP013611">
    <property type="protein sequence ID" value="ALU41969.1"/>
    <property type="molecule type" value="Genomic_DNA"/>
</dbReference>
<feature type="transmembrane region" description="Helical" evidence="1">
    <location>
        <begin position="122"/>
        <end position="145"/>
    </location>
</feature>
<evidence type="ECO:0000313" key="4">
    <source>
        <dbReference type="Proteomes" id="UP000069015"/>
    </source>
</evidence>
<keyword evidence="1" id="KW-0472">Membrane</keyword>
<dbReference type="Proteomes" id="UP000069015">
    <property type="component" value="Chromosome 1"/>
</dbReference>
<dbReference type="RefSeq" id="WP_058795415.1">
    <property type="nucleotide sequence ID" value="NZ_CP013611.1"/>
</dbReference>
<dbReference type="InterPro" id="IPR058581">
    <property type="entry name" value="TM_HPP"/>
</dbReference>
<organism evidence="3 4">
    <name type="scientific">Pseudoalteromonas rubra</name>
    <dbReference type="NCBI Taxonomy" id="43658"/>
    <lineage>
        <taxon>Bacteria</taxon>
        <taxon>Pseudomonadati</taxon>
        <taxon>Pseudomonadota</taxon>
        <taxon>Gammaproteobacteria</taxon>
        <taxon>Alteromonadales</taxon>
        <taxon>Pseudoalteromonadaceae</taxon>
        <taxon>Pseudoalteromonas</taxon>
    </lineage>
</organism>
<keyword evidence="1" id="KW-0812">Transmembrane</keyword>
<dbReference type="PANTHER" id="PTHR33741:SF5">
    <property type="entry name" value="TRANSMEMBRANE PROTEIN DDB_G0269096-RELATED"/>
    <property type="match status" value="1"/>
</dbReference>